<dbReference type="Pfam" id="PF07716">
    <property type="entry name" value="bZIP_2"/>
    <property type="match status" value="1"/>
</dbReference>
<gene>
    <name evidence="7" type="ORF">Q7C36_020195</name>
</gene>
<dbReference type="Proteomes" id="UP001187315">
    <property type="component" value="Unassembled WGS sequence"/>
</dbReference>
<keyword evidence="2" id="KW-0805">Transcription regulation</keyword>
<evidence type="ECO:0000256" key="2">
    <source>
        <dbReference type="ARBA" id="ARBA00023015"/>
    </source>
</evidence>
<keyword evidence="3" id="KW-0238">DNA-binding</keyword>
<keyword evidence="8" id="KW-1185">Reference proteome</keyword>
<dbReference type="PANTHER" id="PTHR15284">
    <property type="entry name" value="NUCLEAR FACTOR INTERLEUKIN-3-REGULATED PROTEIN"/>
    <property type="match status" value="1"/>
</dbReference>
<evidence type="ECO:0000256" key="1">
    <source>
        <dbReference type="ARBA" id="ARBA00006079"/>
    </source>
</evidence>
<dbReference type="Gene3D" id="1.20.5.170">
    <property type="match status" value="1"/>
</dbReference>
<comment type="caution">
    <text evidence="7">The sequence shown here is derived from an EMBL/GenBank/DDBJ whole genome shotgun (WGS) entry which is preliminary data.</text>
</comment>
<evidence type="ECO:0000256" key="5">
    <source>
        <dbReference type="ARBA" id="ARBA00023242"/>
    </source>
</evidence>
<dbReference type="SUPFAM" id="SSF57959">
    <property type="entry name" value="Leucine zipper domain"/>
    <property type="match status" value="1"/>
</dbReference>
<dbReference type="InterPro" id="IPR047229">
    <property type="entry name" value="NFIL3-like"/>
</dbReference>
<dbReference type="PANTHER" id="PTHR15284:SF0">
    <property type="entry name" value="GH23983P"/>
    <property type="match status" value="1"/>
</dbReference>
<evidence type="ECO:0000313" key="7">
    <source>
        <dbReference type="EMBL" id="KAK2823595.1"/>
    </source>
</evidence>
<dbReference type="AlphaFoldDB" id="A0AA88LT79"/>
<dbReference type="EMBL" id="JAVHJS010000021">
    <property type="protein sequence ID" value="KAK2823595.1"/>
    <property type="molecule type" value="Genomic_DNA"/>
</dbReference>
<sequence>MSSSTSCSTRDANTYECHWNCDHGFKCDFSVKANVPTRRKREFTPDELKDDNYWMKRSRNNEAAKRSRERRRMEERLLEERTLHLLRENEKLKAALSAVSYRCVGKETSYDTFMDYAPVRELSQDSYLRTLVDFPGANCTPHYALSSRCDFSSAYDSTLFFVYGLHKIAVLFKGPSRNHYLAPMISVALSLR</sequence>
<dbReference type="GO" id="GO:0003677">
    <property type="term" value="F:DNA binding"/>
    <property type="evidence" value="ECO:0007669"/>
    <property type="project" value="UniProtKB-KW"/>
</dbReference>
<dbReference type="PROSITE" id="PS00036">
    <property type="entry name" value="BZIP_BASIC"/>
    <property type="match status" value="1"/>
</dbReference>
<accession>A0AA88LT79</accession>
<evidence type="ECO:0000256" key="3">
    <source>
        <dbReference type="ARBA" id="ARBA00023125"/>
    </source>
</evidence>
<organism evidence="7 8">
    <name type="scientific">Tachysurus vachellii</name>
    <name type="common">Darkbarbel catfish</name>
    <name type="synonym">Pelteobagrus vachellii</name>
    <dbReference type="NCBI Taxonomy" id="175792"/>
    <lineage>
        <taxon>Eukaryota</taxon>
        <taxon>Metazoa</taxon>
        <taxon>Chordata</taxon>
        <taxon>Craniata</taxon>
        <taxon>Vertebrata</taxon>
        <taxon>Euteleostomi</taxon>
        <taxon>Actinopterygii</taxon>
        <taxon>Neopterygii</taxon>
        <taxon>Teleostei</taxon>
        <taxon>Ostariophysi</taxon>
        <taxon>Siluriformes</taxon>
        <taxon>Bagridae</taxon>
        <taxon>Tachysurus</taxon>
    </lineage>
</organism>
<dbReference type="GO" id="GO:0007623">
    <property type="term" value="P:circadian rhythm"/>
    <property type="evidence" value="ECO:0007669"/>
    <property type="project" value="TreeGrafter"/>
</dbReference>
<comment type="similarity">
    <text evidence="1">Belongs to the bZIP family. NFIL3 subfamily.</text>
</comment>
<dbReference type="GO" id="GO:0003700">
    <property type="term" value="F:DNA-binding transcription factor activity"/>
    <property type="evidence" value="ECO:0007669"/>
    <property type="project" value="InterPro"/>
</dbReference>
<evidence type="ECO:0000256" key="4">
    <source>
        <dbReference type="ARBA" id="ARBA00023163"/>
    </source>
</evidence>
<evidence type="ECO:0000259" key="6">
    <source>
        <dbReference type="PROSITE" id="PS50217"/>
    </source>
</evidence>
<dbReference type="InterPro" id="IPR046347">
    <property type="entry name" value="bZIP_sf"/>
</dbReference>
<reference evidence="7" key="1">
    <citation type="submission" date="2023-08" db="EMBL/GenBank/DDBJ databases">
        <title>Pelteobagrus vachellii genome.</title>
        <authorList>
            <person name="Liu H."/>
        </authorList>
    </citation>
    <scope>NUCLEOTIDE SEQUENCE</scope>
    <source>
        <strain evidence="7">PRFRI_2022a</strain>
        <tissue evidence="7">Muscle</tissue>
    </source>
</reference>
<keyword evidence="4" id="KW-0804">Transcription</keyword>
<feature type="domain" description="BZIP" evidence="6">
    <location>
        <begin position="50"/>
        <end position="100"/>
    </location>
</feature>
<keyword evidence="5" id="KW-0539">Nucleus</keyword>
<dbReference type="InterPro" id="IPR004827">
    <property type="entry name" value="bZIP"/>
</dbReference>
<protein>
    <recommendedName>
        <fullName evidence="6">BZIP domain-containing protein</fullName>
    </recommendedName>
</protein>
<proteinExistence type="inferred from homology"/>
<evidence type="ECO:0000313" key="8">
    <source>
        <dbReference type="Proteomes" id="UP001187315"/>
    </source>
</evidence>
<dbReference type="FunFam" id="1.20.5.170:FF:000025">
    <property type="entry name" value="nuclear factor interleukin-3-regulated protein-like"/>
    <property type="match status" value="1"/>
</dbReference>
<name>A0AA88LT79_TACVA</name>
<dbReference type="SMART" id="SM00338">
    <property type="entry name" value="BRLZ"/>
    <property type="match status" value="1"/>
</dbReference>
<dbReference type="PROSITE" id="PS50217">
    <property type="entry name" value="BZIP"/>
    <property type="match status" value="1"/>
</dbReference>
<dbReference type="GO" id="GO:0005634">
    <property type="term" value="C:nucleus"/>
    <property type="evidence" value="ECO:0007669"/>
    <property type="project" value="TreeGrafter"/>
</dbReference>